<feature type="compositionally biased region" description="Low complexity" evidence="2">
    <location>
        <begin position="637"/>
        <end position="650"/>
    </location>
</feature>
<dbReference type="Pfam" id="PF00466">
    <property type="entry name" value="Ribosomal_L10"/>
    <property type="match status" value="1"/>
</dbReference>
<feature type="compositionally biased region" description="Low complexity" evidence="2">
    <location>
        <begin position="212"/>
        <end position="232"/>
    </location>
</feature>
<reference evidence="4 5" key="1">
    <citation type="submission" date="2023-09" db="EMBL/GenBank/DDBJ databases">
        <title>Pangenome analysis of Batrachochytrium dendrobatidis and related Chytrids.</title>
        <authorList>
            <person name="Yacoub M.N."/>
            <person name="Stajich J.E."/>
            <person name="James T.Y."/>
        </authorList>
    </citation>
    <scope>NUCLEOTIDE SEQUENCE [LARGE SCALE GENOMIC DNA]</scope>
    <source>
        <strain evidence="4 5">JEL0888</strain>
    </source>
</reference>
<evidence type="ECO:0000256" key="1">
    <source>
        <dbReference type="ARBA" id="ARBA00008889"/>
    </source>
</evidence>
<accession>A0ABR4NJ15</accession>
<feature type="compositionally biased region" description="Pro residues" evidence="2">
    <location>
        <begin position="503"/>
        <end position="513"/>
    </location>
</feature>
<feature type="region of interest" description="Disordered" evidence="2">
    <location>
        <begin position="411"/>
        <end position="695"/>
    </location>
</feature>
<feature type="compositionally biased region" description="Low complexity" evidence="2">
    <location>
        <begin position="436"/>
        <end position="502"/>
    </location>
</feature>
<feature type="compositionally biased region" description="Low complexity" evidence="2">
    <location>
        <begin position="579"/>
        <end position="614"/>
    </location>
</feature>
<dbReference type="SUPFAM" id="SSF160369">
    <property type="entry name" value="Ribosomal protein L10-like"/>
    <property type="match status" value="1"/>
</dbReference>
<evidence type="ECO:0000259" key="3">
    <source>
        <dbReference type="SMART" id="SM01272"/>
    </source>
</evidence>
<feature type="compositionally biased region" description="Basic and acidic residues" evidence="2">
    <location>
        <begin position="421"/>
        <end position="435"/>
    </location>
</feature>
<feature type="compositionally biased region" description="Polar residues" evidence="2">
    <location>
        <begin position="625"/>
        <end position="636"/>
    </location>
</feature>
<dbReference type="PANTHER" id="PTHR12854">
    <property type="entry name" value="ATAXIN 2-RELATED"/>
    <property type="match status" value="1"/>
</dbReference>
<evidence type="ECO:0000313" key="4">
    <source>
        <dbReference type="EMBL" id="KAL2919503.1"/>
    </source>
</evidence>
<feature type="compositionally biased region" description="Low complexity" evidence="2">
    <location>
        <begin position="542"/>
        <end position="564"/>
    </location>
</feature>
<dbReference type="SMART" id="SM01272">
    <property type="entry name" value="LsmAD"/>
    <property type="match status" value="1"/>
</dbReference>
<feature type="compositionally biased region" description="Basic and acidic residues" evidence="2">
    <location>
        <begin position="565"/>
        <end position="578"/>
    </location>
</feature>
<comment type="similarity">
    <text evidence="1">Belongs to the universal ribosomal protein uL10 family.</text>
</comment>
<dbReference type="InterPro" id="IPR001790">
    <property type="entry name" value="Ribosomal_uL10"/>
</dbReference>
<evidence type="ECO:0000313" key="5">
    <source>
        <dbReference type="Proteomes" id="UP001527925"/>
    </source>
</evidence>
<organism evidence="4 5">
    <name type="scientific">Polyrhizophydium stewartii</name>
    <dbReference type="NCBI Taxonomy" id="2732419"/>
    <lineage>
        <taxon>Eukaryota</taxon>
        <taxon>Fungi</taxon>
        <taxon>Fungi incertae sedis</taxon>
        <taxon>Chytridiomycota</taxon>
        <taxon>Chytridiomycota incertae sedis</taxon>
        <taxon>Chytridiomycetes</taxon>
        <taxon>Rhizophydiales</taxon>
        <taxon>Rhizophydiales incertae sedis</taxon>
        <taxon>Polyrhizophydium</taxon>
    </lineage>
</organism>
<dbReference type="InterPro" id="IPR009604">
    <property type="entry name" value="LsmAD_domain"/>
</dbReference>
<dbReference type="Pfam" id="PF06741">
    <property type="entry name" value="LsmAD"/>
    <property type="match status" value="1"/>
</dbReference>
<dbReference type="PANTHER" id="PTHR12854:SF7">
    <property type="entry name" value="ATAXIN-2 HOMOLOG"/>
    <property type="match status" value="1"/>
</dbReference>
<evidence type="ECO:0000256" key="2">
    <source>
        <dbReference type="SAM" id="MobiDB-lite"/>
    </source>
</evidence>
<dbReference type="InterPro" id="IPR043141">
    <property type="entry name" value="Ribosomal_uL10-like_sf"/>
</dbReference>
<feature type="compositionally biased region" description="Low complexity" evidence="2">
    <location>
        <begin position="252"/>
        <end position="311"/>
    </location>
</feature>
<dbReference type="EMBL" id="JADGIZ020000003">
    <property type="protein sequence ID" value="KAL2919503.1"/>
    <property type="molecule type" value="Genomic_DNA"/>
</dbReference>
<name>A0ABR4NJ15_9FUNG</name>
<feature type="domain" description="LsmAD" evidence="3">
    <location>
        <begin position="131"/>
        <end position="202"/>
    </location>
</feature>
<keyword evidence="5" id="KW-1185">Reference proteome</keyword>
<dbReference type="Proteomes" id="UP001527925">
    <property type="component" value="Unassembled WGS sequence"/>
</dbReference>
<gene>
    <name evidence="4" type="primary">PBP1</name>
    <name evidence="4" type="ORF">HK105_201150</name>
</gene>
<proteinExistence type="inferred from homology"/>
<dbReference type="InterPro" id="IPR045117">
    <property type="entry name" value="ATXN2-like"/>
</dbReference>
<protein>
    <submittedName>
        <fullName evidence="4">Poly(A)-binding protein binding protein</fullName>
    </submittedName>
</protein>
<feature type="compositionally biased region" description="Low complexity" evidence="2">
    <location>
        <begin position="324"/>
        <end position="337"/>
    </location>
</feature>
<feature type="region of interest" description="Disordered" evidence="2">
    <location>
        <begin position="198"/>
        <end position="345"/>
    </location>
</feature>
<dbReference type="Gene3D" id="3.30.70.1730">
    <property type="match status" value="1"/>
</dbReference>
<sequence length="1116" mass="118826">MQGSRVHLVLLDGSEFEGVCKTYTATRATLREARRITPGNSGSSPVIRELVVPAADVVSMSARSVEAVPTTKTSDSHGFKTDTAISGGSGFGQQRVLQKWTPSADDQGVALSLDDAPSGHWDQFAANESLFGVKTDFKEEIYTTVVDKSDPNFRKREAEAARLAAEIERAPAYNRHVVEERGLAVDDGDLGEEERYSSVIRQDARTGGRGGASSASAGARRPPPARADSAGSQRAGSQDVRNDPKFGAPQRAQEPAQSPTQPASQQQQQQKQQQQQQQATTTQPLRPPAQAQPSAAQAQAQAQAQTPYTQSLPRPSLESRDPAAAKSKAVVATAAASRPQSTSGGIKFAEIMEKNATPANAVGATQQVEELAKSFRDFAGGERKHLLERKHQIMMMQKDGIISDFKQFSSSLKLPRPMPSDIKKMLHKDGDEAKDASPGSGSSPSSAGSGVSPPAAAQKAASAAQAPSAKQQQQQQQQQSASQQAQARPPSAASPTATKAPSSKPPTPAPVPASPDVGSRQPGAPTKGANKTDATKQPTRKQSQQNQQQAQQQAQQPRPQAQSAKEPKETKAAKHDGPTSDASGAGGEAEPAAAGAELAPATGTTTTGVSAGPTNITKAGFKFNVSASEFTPSSGTSAPPSQAPRQSPDSKGAYFQSKRGGKPGQFSGRSYGSKPYQPKGSPKPGSFGYDEGYQPGMEQYQQGYAMYPPQAYMRPPMGMRQHQYQPGVPPMAIPPGPGGPAFMGPPPGAMFPPQMMHPDPTGAGAMRGPRPGFMPPQPMYPAPHVMPYPPEMMAAYPQSMMMPTSQMAWMPDGTPVMPDGTPMMPEMVTTPVEGEYLQSDPHQQVPQQHSPQSHAPPQHFSAQFRAALGACSALAAAARPAVPVACTTAALCAASLSAVRFQSTEAPQRIRPAFHHKLPEPLATHAIETMRLSVRGNQPDARHLYLYNLYKHMLEARLAFLVQNFHMTAKEYNQTKLALRKIGFNTILVRNRIFEAASRGVYGKTELARIGKLAQGPTLLIFSDLSDAEAPNLIRDFAKTIKPNKKMLLVGGKIDSMLVTADTFASVLQLPTLAHLRAELVGLLEMPAQRIVGTLSQTPSALLATLQQHQNQIKGE</sequence>
<comment type="caution">
    <text evidence="4">The sequence shown here is derived from an EMBL/GenBank/DDBJ whole genome shotgun (WGS) entry which is preliminary data.</text>
</comment>
<feature type="region of interest" description="Disordered" evidence="2">
    <location>
        <begin position="68"/>
        <end position="87"/>
    </location>
</feature>